<gene>
    <name evidence="1" type="ORF">GCM10007877_02810</name>
</gene>
<comment type="caution">
    <text evidence="1">The sequence shown here is derived from an EMBL/GenBank/DDBJ whole genome shotgun (WGS) entry which is preliminary data.</text>
</comment>
<evidence type="ECO:0000313" key="1">
    <source>
        <dbReference type="EMBL" id="GLS24567.1"/>
    </source>
</evidence>
<dbReference type="InterPro" id="IPR002347">
    <property type="entry name" value="SDR_fam"/>
</dbReference>
<dbReference type="PANTHER" id="PTHR43544">
    <property type="entry name" value="SHORT-CHAIN DEHYDROGENASE/REDUCTASE"/>
    <property type="match status" value="1"/>
</dbReference>
<dbReference type="InterPro" id="IPR051468">
    <property type="entry name" value="Fungal_SecMetab_SDRs"/>
</dbReference>
<dbReference type="GO" id="GO:0005737">
    <property type="term" value="C:cytoplasm"/>
    <property type="evidence" value="ECO:0007669"/>
    <property type="project" value="TreeGrafter"/>
</dbReference>
<organism evidence="1 2">
    <name type="scientific">Marinibactrum halimedae</name>
    <dbReference type="NCBI Taxonomy" id="1444977"/>
    <lineage>
        <taxon>Bacteria</taxon>
        <taxon>Pseudomonadati</taxon>
        <taxon>Pseudomonadota</taxon>
        <taxon>Gammaproteobacteria</taxon>
        <taxon>Cellvibrionales</taxon>
        <taxon>Cellvibrionaceae</taxon>
        <taxon>Marinibactrum</taxon>
    </lineage>
</organism>
<dbReference type="SUPFAM" id="SSF51735">
    <property type="entry name" value="NAD(P)-binding Rossmann-fold domains"/>
    <property type="match status" value="1"/>
</dbReference>
<sequence>MTFSALIIGANSAIAKALINQLLQGNQPLTEDSTGRHITEIISISRTDNEPLLHSPVIHRRLQVQDYSEASITEVINQINTESTCLRMVFICNGILHDGNLQPEKNIGQLSEFALQRVFTVNTVTPTLWLKHLFPVFDRQKKQHGNTPCHVVVFSARIGSIGDNELGGWYSYRASKAALNMVLKTMAIEFRRRIPNVKLIAFHPGTTDTPLSKPFQKSVSKEKLFSPEFVATQLLKIIDETPVDGELSYLDWDNKPIIW</sequence>
<accession>A0AA37T8G2</accession>
<reference evidence="1 2" key="1">
    <citation type="journal article" date="2014" name="Int. J. Syst. Evol. Microbiol.">
        <title>Complete genome sequence of Corynebacterium casei LMG S-19264T (=DSM 44701T), isolated from a smear-ripened cheese.</title>
        <authorList>
            <consortium name="US DOE Joint Genome Institute (JGI-PGF)"/>
            <person name="Walter F."/>
            <person name="Albersmeier A."/>
            <person name="Kalinowski J."/>
            <person name="Ruckert C."/>
        </authorList>
    </citation>
    <scope>NUCLEOTIDE SEQUENCE [LARGE SCALE GENOMIC DNA]</scope>
    <source>
        <strain evidence="1 2">NBRC 110095</strain>
    </source>
</reference>
<dbReference type="AlphaFoldDB" id="A0AA37T8G2"/>
<dbReference type="Pfam" id="PF00106">
    <property type="entry name" value="adh_short"/>
    <property type="match status" value="1"/>
</dbReference>
<dbReference type="GO" id="GO:0016491">
    <property type="term" value="F:oxidoreductase activity"/>
    <property type="evidence" value="ECO:0007669"/>
    <property type="project" value="TreeGrafter"/>
</dbReference>
<dbReference type="Gene3D" id="3.40.50.720">
    <property type="entry name" value="NAD(P)-binding Rossmann-like Domain"/>
    <property type="match status" value="1"/>
</dbReference>
<dbReference type="InterPro" id="IPR036291">
    <property type="entry name" value="NAD(P)-bd_dom_sf"/>
</dbReference>
<proteinExistence type="predicted"/>
<dbReference type="RefSeq" id="WP_232595477.1">
    <property type="nucleotide sequence ID" value="NZ_BSPD01000011.1"/>
</dbReference>
<dbReference type="EMBL" id="BSPD01000011">
    <property type="protein sequence ID" value="GLS24567.1"/>
    <property type="molecule type" value="Genomic_DNA"/>
</dbReference>
<keyword evidence="2" id="KW-1185">Reference proteome</keyword>
<dbReference type="PANTHER" id="PTHR43544:SF12">
    <property type="entry name" value="NAD(P)-BINDING ROSSMANN-FOLD SUPERFAMILY PROTEIN"/>
    <property type="match status" value="1"/>
</dbReference>
<name>A0AA37T8G2_9GAMM</name>
<dbReference type="PRINTS" id="PR00081">
    <property type="entry name" value="GDHRDH"/>
</dbReference>
<protein>
    <submittedName>
        <fullName evidence="1">Short-chain dehydrogenase</fullName>
    </submittedName>
</protein>
<dbReference type="Proteomes" id="UP001156870">
    <property type="component" value="Unassembled WGS sequence"/>
</dbReference>
<evidence type="ECO:0000313" key="2">
    <source>
        <dbReference type="Proteomes" id="UP001156870"/>
    </source>
</evidence>